<keyword evidence="2" id="KW-0479">Metal-binding</keyword>
<dbReference type="Proteomes" id="UP000239494">
    <property type="component" value="Unassembled WGS sequence"/>
</dbReference>
<organism evidence="4 5">
    <name type="scientific">Umezawaea tangerina</name>
    <dbReference type="NCBI Taxonomy" id="84725"/>
    <lineage>
        <taxon>Bacteria</taxon>
        <taxon>Bacillati</taxon>
        <taxon>Actinomycetota</taxon>
        <taxon>Actinomycetes</taxon>
        <taxon>Pseudonocardiales</taxon>
        <taxon>Pseudonocardiaceae</taxon>
        <taxon>Umezawaea</taxon>
    </lineage>
</organism>
<comment type="caution">
    <text evidence="4">The sequence shown here is derived from an EMBL/GenBank/DDBJ whole genome shotgun (WGS) entry which is preliminary data.</text>
</comment>
<dbReference type="InterPro" id="IPR051121">
    <property type="entry name" value="FAH"/>
</dbReference>
<evidence type="ECO:0000256" key="1">
    <source>
        <dbReference type="ARBA" id="ARBA00010211"/>
    </source>
</evidence>
<name>A0A2T0SZK5_9PSEU</name>
<evidence type="ECO:0000313" key="4">
    <source>
        <dbReference type="EMBL" id="PRY38848.1"/>
    </source>
</evidence>
<keyword evidence="4" id="KW-0378">Hydrolase</keyword>
<protein>
    <submittedName>
        <fullName evidence="4">Fumarylacetoacetate (FAA) hydrolase family protein</fullName>
    </submittedName>
</protein>
<sequence>MTLNQLADRVVLADPAAVLVGRVFDPDADGPCLVVRRGDELVDITPHGPTSADLLARPDVLDVARHAEGRTWNLHEVVHSTMSGAGGSAHLLAPCDLQVIKAAGVTFVSSMIERVIEERVAGDAARADAIRASLHDIVGTALTVTPGSPEAAAVKQALVEQGLWSQYLEVGIGPDPEIFTKAPVLSAVGVGADVGVLSSSSWNNPEPELVLVAGPDGTAVGATLGNDVNLRDYEGRSALLLGKAKDNNASCAIGPFIRLFDDQFGLTDIATTTITIHVTGNDGFHTEHTGRITDISRPLPTLLAATCGPHHQYPDGFILFTGTSFAPAMDRGEPGMGFTHHDGDIVTIESPHLGLLANTVVKSEAATPWTSGVRTLMHNLATRGLLGTPNGAR</sequence>
<accession>A0A2T0SZK5</accession>
<reference evidence="4 5" key="1">
    <citation type="submission" date="2018-03" db="EMBL/GenBank/DDBJ databases">
        <title>Genomic Encyclopedia of Archaeal and Bacterial Type Strains, Phase II (KMG-II): from individual species to whole genera.</title>
        <authorList>
            <person name="Goeker M."/>
        </authorList>
    </citation>
    <scope>NUCLEOTIDE SEQUENCE [LARGE SCALE GENOMIC DNA]</scope>
    <source>
        <strain evidence="4 5">DSM 44720</strain>
    </source>
</reference>
<dbReference type="PANTHER" id="PTHR42796">
    <property type="entry name" value="FUMARYLACETOACETATE HYDROLASE DOMAIN-CONTAINING PROTEIN 2A-RELATED"/>
    <property type="match status" value="1"/>
</dbReference>
<keyword evidence="5" id="KW-1185">Reference proteome</keyword>
<evidence type="ECO:0000259" key="3">
    <source>
        <dbReference type="Pfam" id="PF01557"/>
    </source>
</evidence>
<evidence type="ECO:0000313" key="5">
    <source>
        <dbReference type="Proteomes" id="UP000239494"/>
    </source>
</evidence>
<dbReference type="GO" id="GO:0046872">
    <property type="term" value="F:metal ion binding"/>
    <property type="evidence" value="ECO:0007669"/>
    <property type="project" value="UniProtKB-KW"/>
</dbReference>
<feature type="domain" description="Fumarylacetoacetase-like C-terminal" evidence="3">
    <location>
        <begin position="174"/>
        <end position="361"/>
    </location>
</feature>
<dbReference type="Gene3D" id="3.90.850.10">
    <property type="entry name" value="Fumarylacetoacetase-like, C-terminal domain"/>
    <property type="match status" value="1"/>
</dbReference>
<evidence type="ECO:0000256" key="2">
    <source>
        <dbReference type="ARBA" id="ARBA00022723"/>
    </source>
</evidence>
<comment type="similarity">
    <text evidence="1">Belongs to the FAH family.</text>
</comment>
<dbReference type="Pfam" id="PF01557">
    <property type="entry name" value="FAA_hydrolase"/>
    <property type="match status" value="1"/>
</dbReference>
<dbReference type="OrthoDB" id="9779415at2"/>
<dbReference type="PANTHER" id="PTHR42796:SF7">
    <property type="entry name" value="2-DEHYDRO-3-DEOXY-D-ARABINONATE DEHYDRATASE"/>
    <property type="match status" value="1"/>
</dbReference>
<dbReference type="SUPFAM" id="SSF56529">
    <property type="entry name" value="FAH"/>
    <property type="match status" value="1"/>
</dbReference>
<dbReference type="RefSeq" id="WP_106190182.1">
    <property type="nucleotide sequence ID" value="NZ_PVTF01000008.1"/>
</dbReference>
<dbReference type="GO" id="GO:0044281">
    <property type="term" value="P:small molecule metabolic process"/>
    <property type="evidence" value="ECO:0007669"/>
    <property type="project" value="UniProtKB-ARBA"/>
</dbReference>
<gene>
    <name evidence="4" type="ORF">CLV43_108248</name>
</gene>
<dbReference type="GO" id="GO:0016787">
    <property type="term" value="F:hydrolase activity"/>
    <property type="evidence" value="ECO:0007669"/>
    <property type="project" value="UniProtKB-KW"/>
</dbReference>
<dbReference type="InterPro" id="IPR036663">
    <property type="entry name" value="Fumarylacetoacetase_C_sf"/>
</dbReference>
<dbReference type="AlphaFoldDB" id="A0A2T0SZK5"/>
<proteinExistence type="inferred from homology"/>
<dbReference type="EMBL" id="PVTF01000008">
    <property type="protein sequence ID" value="PRY38848.1"/>
    <property type="molecule type" value="Genomic_DNA"/>
</dbReference>
<dbReference type="InterPro" id="IPR011234">
    <property type="entry name" value="Fumarylacetoacetase-like_C"/>
</dbReference>